<name>A0ABQ1DKN7_PSECI</name>
<evidence type="ECO:0000313" key="3">
    <source>
        <dbReference type="Proteomes" id="UP000614982"/>
    </source>
</evidence>
<keyword evidence="3" id="KW-1185">Reference proteome</keyword>
<dbReference type="EMBL" id="BLWA01000003">
    <property type="protein sequence ID" value="GFM91586.1"/>
    <property type="molecule type" value="Genomic_DNA"/>
</dbReference>
<comment type="caution">
    <text evidence="2">The sequence shown here is derived from an EMBL/GenBank/DDBJ whole genome shotgun (WGS) entry which is preliminary data.</text>
</comment>
<evidence type="ECO:0008006" key="4">
    <source>
        <dbReference type="Google" id="ProtNLM"/>
    </source>
</evidence>
<dbReference type="GeneID" id="45545177"/>
<gene>
    <name evidence="2" type="ORF">PSCICP_15580</name>
</gene>
<organism evidence="2 3">
    <name type="scientific">Pseudomonas cichorii</name>
    <dbReference type="NCBI Taxonomy" id="36746"/>
    <lineage>
        <taxon>Bacteria</taxon>
        <taxon>Pseudomonadati</taxon>
        <taxon>Pseudomonadota</taxon>
        <taxon>Gammaproteobacteria</taxon>
        <taxon>Pseudomonadales</taxon>
        <taxon>Pseudomonadaceae</taxon>
        <taxon>Pseudomonas</taxon>
    </lineage>
</organism>
<dbReference type="RefSeq" id="WP_236250082.1">
    <property type="nucleotide sequence ID" value="NZ_BLWA01000003.1"/>
</dbReference>
<feature type="chain" id="PRO_5045904068" description="Lipoprotein" evidence="1">
    <location>
        <begin position="28"/>
        <end position="176"/>
    </location>
</feature>
<sequence>MPFMKIKALRCIIYLTVILCTACVKTAQIPVADLNLLSFGPAPKYPYTVTFSSSVDLQYAFNDYENSNQLNPSFICSLDPDAQFTVEAPINIGATGRVEAKSSTRPNYIFTSELIFRFNNPDGTQRDLNDFEAFKPLLESKESIPCRVFITAYGYKAYYTNILFIPSRLILEQINK</sequence>
<accession>A0ABQ1DKN7</accession>
<proteinExistence type="predicted"/>
<feature type="signal peptide" evidence="1">
    <location>
        <begin position="1"/>
        <end position="27"/>
    </location>
</feature>
<reference evidence="2 3" key="1">
    <citation type="submission" date="2020-05" db="EMBL/GenBank/DDBJ databases">
        <title>Genetic diversity of Pseudomonas cichorii.</title>
        <authorList>
            <person name="Tani S."/>
            <person name="Yagi H."/>
            <person name="Hashimoto S."/>
            <person name="Iiyama K."/>
            <person name="Furuya N."/>
        </authorList>
    </citation>
    <scope>NUCLEOTIDE SEQUENCE [LARGE SCALE GENOMIC DNA]</scope>
    <source>
        <strain evidence="2 3">LMG 2162</strain>
    </source>
</reference>
<evidence type="ECO:0000313" key="2">
    <source>
        <dbReference type="EMBL" id="GFM91586.1"/>
    </source>
</evidence>
<dbReference type="Proteomes" id="UP000614982">
    <property type="component" value="Unassembled WGS sequence"/>
</dbReference>
<keyword evidence="1" id="KW-0732">Signal</keyword>
<evidence type="ECO:0000256" key="1">
    <source>
        <dbReference type="SAM" id="SignalP"/>
    </source>
</evidence>
<protein>
    <recommendedName>
        <fullName evidence="4">Lipoprotein</fullName>
    </recommendedName>
</protein>